<gene>
    <name evidence="3" type="ORF">EXY23_05130</name>
</gene>
<name>A0A4R4DSI3_9PROT</name>
<feature type="coiled-coil region" evidence="1">
    <location>
        <begin position="107"/>
        <end position="134"/>
    </location>
</feature>
<accession>A0A4R4DSI3</accession>
<feature type="region of interest" description="Disordered" evidence="2">
    <location>
        <begin position="837"/>
        <end position="880"/>
    </location>
</feature>
<sequence length="957" mass="102195">MRLDNGAKNLLAQGGRRALVERQDQGACCGQDAGQASPAALNPVELAVRVYGRRVAEGLTGFAEAVDAIMRADQQEAERSGRLAWNPVHGTRHLLHGPEVWDDHAAMDRLLAAVDDYEAEREARQAKAAEAAQAPAPIPLRPTFPDLGVTLDEGQRIVRGEVHAFARRIGQGETPETLLRVTVGGGKSEGAIAELGTVLDHAHAAGREGAVYYHVPNHTLSAEVLDRIAVANPGRPVAIWRGMGAEDPEAEQPADPATPRVAMCLAPELPDLARAAGVSASTVCKACPLRAQCGYRKQARQDAAIWVMAHNGAFRPLPAALPPAAAIIVDEDMGTTGLVGADPRDVPQLALSALAEERTGTLTGAARERLIALRAMAYHAAAGMSEGPSRRAVLEDAGLTVAALEEWAALEWSTAPKVALGGMDREEIADVLRAAASSGFNRLRPRLARSWADLLRSLDAHSVQVEHVPLADLGRGQGTGPAMRLAWRQDFAKWCKDAPKLFLGATTPAAILRHWAPGLGVREVEIAAPQQYVVQVPREFGRRFFTGTPGNVRRAADLVVVELAKAAGPVLVIAQVAVEDRLRTALKRRFGGQLPPRLLLAHHGNLVGLNSYSSAETILVIGRPAINRRAAERLAGIIQGHAAASPEMDNPAAWPMVEAGIRMADGTARPTMQPRHPDATVEALRWSISEGAVLQAIGRGRGVRRPVRVVYLGALALPLTVAEVRSWEEVQPARIEVAIAEAAIAGKPLPLTAKHLAAAFPHHWTTETAAKHDLDRGGRMTPQTLINRYGGVYRGLGCHSPARFRTSSRGQWSYAVVPIQGGMDALADLLDRIGTPLTAGRLDPMQTQQGDATAPTPAPETPLPPRQDAPAAMEAPPPGPLAAERLAALSLRLDAARPAEGIPASRFTAPRILWWENPELVERHMQVAEVRGSEAWMAAEVVGRKSGHFWPGMHPGG</sequence>
<dbReference type="Proteomes" id="UP000295023">
    <property type="component" value="Unassembled WGS sequence"/>
</dbReference>
<dbReference type="EMBL" id="SKBM01000003">
    <property type="protein sequence ID" value="TCZ65554.1"/>
    <property type="molecule type" value="Genomic_DNA"/>
</dbReference>
<feature type="compositionally biased region" description="Pro residues" evidence="2">
    <location>
        <begin position="856"/>
        <end position="867"/>
    </location>
</feature>
<keyword evidence="1" id="KW-0175">Coiled coil</keyword>
<evidence type="ECO:0000313" key="4">
    <source>
        <dbReference type="Proteomes" id="UP000295023"/>
    </source>
</evidence>
<organism evidence="3 4">
    <name type="scientific">Roseicella aquatilis</name>
    <dbReference type="NCBI Taxonomy" id="2527868"/>
    <lineage>
        <taxon>Bacteria</taxon>
        <taxon>Pseudomonadati</taxon>
        <taxon>Pseudomonadota</taxon>
        <taxon>Alphaproteobacteria</taxon>
        <taxon>Acetobacterales</taxon>
        <taxon>Roseomonadaceae</taxon>
        <taxon>Roseicella</taxon>
    </lineage>
</organism>
<reference evidence="3 4" key="1">
    <citation type="submission" date="2019-03" db="EMBL/GenBank/DDBJ databases">
        <title>Paracraurococcus aquatilis NE82 genome sequence.</title>
        <authorList>
            <person name="Zhao Y."/>
            <person name="Du Z."/>
        </authorList>
    </citation>
    <scope>NUCLEOTIDE SEQUENCE [LARGE SCALE GENOMIC DNA]</scope>
    <source>
        <strain evidence="3 4">NE82</strain>
    </source>
</reference>
<evidence type="ECO:0000313" key="3">
    <source>
        <dbReference type="EMBL" id="TCZ65554.1"/>
    </source>
</evidence>
<proteinExistence type="predicted"/>
<dbReference type="OrthoDB" id="123525at2"/>
<dbReference type="RefSeq" id="WP_132285230.1">
    <property type="nucleotide sequence ID" value="NZ_SKBM01000003.1"/>
</dbReference>
<keyword evidence="4" id="KW-1185">Reference proteome</keyword>
<protein>
    <submittedName>
        <fullName evidence="3">Uncharacterized protein</fullName>
    </submittedName>
</protein>
<evidence type="ECO:0000256" key="1">
    <source>
        <dbReference type="SAM" id="Coils"/>
    </source>
</evidence>
<dbReference type="AlphaFoldDB" id="A0A4R4DSI3"/>
<evidence type="ECO:0000256" key="2">
    <source>
        <dbReference type="SAM" id="MobiDB-lite"/>
    </source>
</evidence>
<comment type="caution">
    <text evidence="3">The sequence shown here is derived from an EMBL/GenBank/DDBJ whole genome shotgun (WGS) entry which is preliminary data.</text>
</comment>